<dbReference type="AlphaFoldDB" id="A0AAE1C278"/>
<feature type="compositionally biased region" description="Polar residues" evidence="1">
    <location>
        <begin position="1"/>
        <end position="10"/>
    </location>
</feature>
<keyword evidence="3" id="KW-1185">Reference proteome</keyword>
<gene>
    <name evidence="2" type="ORF">LTR78_004888</name>
</gene>
<reference evidence="2" key="1">
    <citation type="submission" date="2023-07" db="EMBL/GenBank/DDBJ databases">
        <title>Black Yeasts Isolated from many extreme environments.</title>
        <authorList>
            <person name="Coleine C."/>
            <person name="Stajich J.E."/>
            <person name="Selbmann L."/>
        </authorList>
    </citation>
    <scope>NUCLEOTIDE SEQUENCE</scope>
    <source>
        <strain evidence="2">CCFEE 5485</strain>
    </source>
</reference>
<evidence type="ECO:0000313" key="3">
    <source>
        <dbReference type="Proteomes" id="UP001274830"/>
    </source>
</evidence>
<evidence type="ECO:0000256" key="1">
    <source>
        <dbReference type="SAM" id="MobiDB-lite"/>
    </source>
</evidence>
<feature type="region of interest" description="Disordered" evidence="1">
    <location>
        <begin position="1"/>
        <end position="82"/>
    </location>
</feature>
<evidence type="ECO:0000313" key="2">
    <source>
        <dbReference type="EMBL" id="KAK3675378.1"/>
    </source>
</evidence>
<organism evidence="2 3">
    <name type="scientific">Recurvomyces mirabilis</name>
    <dbReference type="NCBI Taxonomy" id="574656"/>
    <lineage>
        <taxon>Eukaryota</taxon>
        <taxon>Fungi</taxon>
        <taxon>Dikarya</taxon>
        <taxon>Ascomycota</taxon>
        <taxon>Pezizomycotina</taxon>
        <taxon>Dothideomycetes</taxon>
        <taxon>Dothideomycetidae</taxon>
        <taxon>Mycosphaerellales</taxon>
        <taxon>Teratosphaeriaceae</taxon>
        <taxon>Recurvomyces</taxon>
    </lineage>
</organism>
<dbReference type="Proteomes" id="UP001274830">
    <property type="component" value="Unassembled WGS sequence"/>
</dbReference>
<sequence length="157" mass="16392">MSGQQPNAWQTAGRPRHSHSASRTPQSRSGTASPSQQNQNQNQPSQQPRQDSGRPQQANSVWTQRSSSTSGSNGQATTGSASAAVVQDEAYVPANGFNAVEVKAALGREAGPAVYKVNETARGNGNSAWGAKSSHMANNQPFFTQLAKQIATLEGGG</sequence>
<accession>A0AAE1C278</accession>
<protein>
    <submittedName>
        <fullName evidence="2">Uncharacterized protein</fullName>
    </submittedName>
</protein>
<feature type="compositionally biased region" description="Low complexity" evidence="1">
    <location>
        <begin position="33"/>
        <end position="48"/>
    </location>
</feature>
<feature type="compositionally biased region" description="Polar residues" evidence="1">
    <location>
        <begin position="21"/>
        <end position="32"/>
    </location>
</feature>
<feature type="compositionally biased region" description="Polar residues" evidence="1">
    <location>
        <begin position="49"/>
        <end position="81"/>
    </location>
</feature>
<comment type="caution">
    <text evidence="2">The sequence shown here is derived from an EMBL/GenBank/DDBJ whole genome shotgun (WGS) entry which is preliminary data.</text>
</comment>
<proteinExistence type="predicted"/>
<dbReference type="EMBL" id="JAUTXT010000015">
    <property type="protein sequence ID" value="KAK3675378.1"/>
    <property type="molecule type" value="Genomic_DNA"/>
</dbReference>
<name>A0AAE1C278_9PEZI</name>